<reference evidence="2 3" key="1">
    <citation type="submission" date="2019-12" db="EMBL/GenBank/DDBJ databases">
        <title>Whole genome shotgun sequence of Streptomyces caniferus NBRC 15389.</title>
        <authorList>
            <person name="Ichikawa N."/>
            <person name="Kimura A."/>
            <person name="Kitahashi Y."/>
            <person name="Komaki H."/>
            <person name="Tamura T."/>
        </authorList>
    </citation>
    <scope>NUCLEOTIDE SEQUENCE [LARGE SCALE GENOMIC DNA]</scope>
    <source>
        <strain evidence="2 3">NBRC 15389</strain>
    </source>
</reference>
<sequence>MPYAYRGGAGEGFGAFGDVCARNFLNAVNSVDAVNAMHSVDAVNPAPQSACSWSAQGRRWSSTGRARPRVRPPSWRADGAARPLGVPTRRGDRSAGPARRVPAAESSRPLSRPDP</sequence>
<proteinExistence type="predicted"/>
<feature type="compositionally biased region" description="Polar residues" evidence="1">
    <location>
        <begin position="46"/>
        <end position="64"/>
    </location>
</feature>
<name>A0A640S0G3_9ACTN</name>
<dbReference type="EMBL" id="BLIN01000002">
    <property type="protein sequence ID" value="GFE04649.1"/>
    <property type="molecule type" value="Genomic_DNA"/>
</dbReference>
<dbReference type="AlphaFoldDB" id="A0A640S0G3"/>
<evidence type="ECO:0000313" key="2">
    <source>
        <dbReference type="EMBL" id="GFE04649.1"/>
    </source>
</evidence>
<evidence type="ECO:0000256" key="1">
    <source>
        <dbReference type="SAM" id="MobiDB-lite"/>
    </source>
</evidence>
<dbReference type="Proteomes" id="UP000435837">
    <property type="component" value="Unassembled WGS sequence"/>
</dbReference>
<protein>
    <submittedName>
        <fullName evidence="2">Uncharacterized protein</fullName>
    </submittedName>
</protein>
<comment type="caution">
    <text evidence="2">The sequence shown here is derived from an EMBL/GenBank/DDBJ whole genome shotgun (WGS) entry which is preliminary data.</text>
</comment>
<organism evidence="2 3">
    <name type="scientific">Streptomyces caniferus</name>
    <dbReference type="NCBI Taxonomy" id="285557"/>
    <lineage>
        <taxon>Bacteria</taxon>
        <taxon>Bacillati</taxon>
        <taxon>Actinomycetota</taxon>
        <taxon>Actinomycetes</taxon>
        <taxon>Kitasatosporales</taxon>
        <taxon>Streptomycetaceae</taxon>
        <taxon>Streptomyces</taxon>
    </lineage>
</organism>
<gene>
    <name evidence="2" type="ORF">Scani_09170</name>
</gene>
<evidence type="ECO:0000313" key="3">
    <source>
        <dbReference type="Proteomes" id="UP000435837"/>
    </source>
</evidence>
<feature type="region of interest" description="Disordered" evidence="1">
    <location>
        <begin position="45"/>
        <end position="115"/>
    </location>
</feature>
<accession>A0A640S0G3</accession>